<evidence type="ECO:0000313" key="1">
    <source>
        <dbReference type="EMBL" id="MCT2563917.1"/>
    </source>
</evidence>
<gene>
    <name evidence="1" type="ORF">N0B48_18660</name>
</gene>
<proteinExistence type="predicted"/>
<dbReference type="Proteomes" id="UP001525566">
    <property type="component" value="Unassembled WGS sequence"/>
</dbReference>
<dbReference type="Pfam" id="PF09697">
    <property type="entry name" value="Porph_ging"/>
    <property type="match status" value="1"/>
</dbReference>
<reference evidence="1 2" key="1">
    <citation type="submission" date="2022-09" db="EMBL/GenBank/DDBJ databases">
        <title>Chryseobacterium oleae sp.nov., isolated from the inter-root soil of Pyrola calliantha H. Andr. in Tibet.</title>
        <authorList>
            <person name="Li Z."/>
        </authorList>
    </citation>
    <scope>NUCLEOTIDE SEQUENCE [LARGE SCALE GENOMIC DNA]</scope>
    <source>
        <strain evidence="2">pc1-10</strain>
    </source>
</reference>
<dbReference type="RefSeq" id="WP_259840469.1">
    <property type="nucleotide sequence ID" value="NZ_JAOAMU010000006.1"/>
</dbReference>
<evidence type="ECO:0000313" key="2">
    <source>
        <dbReference type="Proteomes" id="UP001525566"/>
    </source>
</evidence>
<organism evidence="1 2">
    <name type="scientific">Chryseobacterium herbae</name>
    <dbReference type="NCBI Taxonomy" id="2976476"/>
    <lineage>
        <taxon>Bacteria</taxon>
        <taxon>Pseudomonadati</taxon>
        <taxon>Bacteroidota</taxon>
        <taxon>Flavobacteriia</taxon>
        <taxon>Flavobacteriales</taxon>
        <taxon>Weeksellaceae</taxon>
        <taxon>Chryseobacterium group</taxon>
        <taxon>Chryseobacterium</taxon>
    </lineage>
</organism>
<dbReference type="EMBL" id="JAOAMU010000006">
    <property type="protein sequence ID" value="MCT2563917.1"/>
    <property type="molecule type" value="Genomic_DNA"/>
</dbReference>
<dbReference type="NCBIfam" id="TIGR01200">
    <property type="entry name" value="GLPGLI"/>
    <property type="match status" value="1"/>
</dbReference>
<comment type="caution">
    <text evidence="1">The sequence shown here is derived from an EMBL/GenBank/DDBJ whole genome shotgun (WGS) entry which is preliminary data.</text>
</comment>
<accession>A0ABT2IYL9</accession>
<sequence length="267" mass="31659">MRLLFTFWAVLQMNFICCQNMTFLYEVSYKSSPNESISKTENYYLDLFGSESVFRSENDRQTDSIVYNNGRAFANYIDFNQLYCRKNINTKKVYKTVTTPLYNDVFDILAEDINWKVLPETMMIADMNCQKAVLEYGGRNWEAWFTVRIPIQEGPYVFYGLPGLIVKISDEKKNYSFSLVESHKSEQSNLFRIRKGKLIDWAMFEKIQRNFYSEPFAELKARNTKMIVTDDKGNKLDRNYDDMSEKMRITLRARNNPVELNHKIDYK</sequence>
<keyword evidence="2" id="KW-1185">Reference proteome</keyword>
<name>A0ABT2IYL9_9FLAO</name>
<dbReference type="InterPro" id="IPR005901">
    <property type="entry name" value="GLPGLI"/>
</dbReference>
<protein>
    <submittedName>
        <fullName evidence="1">GLPGLI family protein</fullName>
    </submittedName>
</protein>